<evidence type="ECO:0000259" key="5">
    <source>
        <dbReference type="Pfam" id="PF00881"/>
    </source>
</evidence>
<dbReference type="Pfam" id="PF00881">
    <property type="entry name" value="Nitroreductase"/>
    <property type="match status" value="1"/>
</dbReference>
<evidence type="ECO:0000256" key="4">
    <source>
        <dbReference type="ARBA" id="ARBA00023002"/>
    </source>
</evidence>
<proteinExistence type="inferred from homology"/>
<dbReference type="Proteomes" id="UP000612282">
    <property type="component" value="Unassembled WGS sequence"/>
</dbReference>
<dbReference type="Gene3D" id="3.40.109.10">
    <property type="entry name" value="NADH Oxidase"/>
    <property type="match status" value="1"/>
</dbReference>
<keyword evidence="3" id="KW-0288">FMN</keyword>
<keyword evidence="4" id="KW-0560">Oxidoreductase</keyword>
<dbReference type="SUPFAM" id="SSF55469">
    <property type="entry name" value="FMN-dependent nitroreductase-like"/>
    <property type="match status" value="1"/>
</dbReference>
<dbReference type="PANTHER" id="PTHR43425">
    <property type="entry name" value="OXYGEN-INSENSITIVE NADPH NITROREDUCTASE"/>
    <property type="match status" value="1"/>
</dbReference>
<sequence>MSITARYGDPEAGALVNDVLAVQFAHRSVRRFGPREVTGAELTTLVAAAQSAPASSNLQAWSVVAVRDPERKRRLAKLAGNQEFVARAPLFLV</sequence>
<evidence type="ECO:0000256" key="1">
    <source>
        <dbReference type="ARBA" id="ARBA00008366"/>
    </source>
</evidence>
<dbReference type="PANTHER" id="PTHR43425:SF2">
    <property type="entry name" value="OXYGEN-INSENSITIVE NADPH NITROREDUCTASE"/>
    <property type="match status" value="1"/>
</dbReference>
<protein>
    <recommendedName>
        <fullName evidence="5">Nitroreductase domain-containing protein</fullName>
    </recommendedName>
</protein>
<organism evidence="6 7">
    <name type="scientific">Actinoplanes couchii</name>
    <dbReference type="NCBI Taxonomy" id="403638"/>
    <lineage>
        <taxon>Bacteria</taxon>
        <taxon>Bacillati</taxon>
        <taxon>Actinomycetota</taxon>
        <taxon>Actinomycetes</taxon>
        <taxon>Micromonosporales</taxon>
        <taxon>Micromonosporaceae</taxon>
        <taxon>Actinoplanes</taxon>
    </lineage>
</organism>
<reference evidence="6 7" key="1">
    <citation type="submission" date="2021-01" db="EMBL/GenBank/DDBJ databases">
        <title>Whole genome shotgun sequence of Actinoplanes couchii NBRC 106145.</title>
        <authorList>
            <person name="Komaki H."/>
            <person name="Tamura T."/>
        </authorList>
    </citation>
    <scope>NUCLEOTIDE SEQUENCE [LARGE SCALE GENOMIC DNA]</scope>
    <source>
        <strain evidence="6 7">NBRC 106145</strain>
    </source>
</reference>
<evidence type="ECO:0000256" key="3">
    <source>
        <dbReference type="ARBA" id="ARBA00022643"/>
    </source>
</evidence>
<accession>A0ABQ3X7A2</accession>
<feature type="domain" description="Nitroreductase" evidence="5">
    <location>
        <begin position="26"/>
        <end position="91"/>
    </location>
</feature>
<gene>
    <name evidence="6" type="ORF">Aco03nite_027860</name>
</gene>
<dbReference type="RefSeq" id="WP_310381103.1">
    <property type="nucleotide sequence ID" value="NZ_JAVDQL010000001.1"/>
</dbReference>
<dbReference type="EMBL" id="BOMG01000040">
    <property type="protein sequence ID" value="GID54382.1"/>
    <property type="molecule type" value="Genomic_DNA"/>
</dbReference>
<dbReference type="InterPro" id="IPR000415">
    <property type="entry name" value="Nitroreductase-like"/>
</dbReference>
<name>A0ABQ3X7A2_9ACTN</name>
<comment type="caution">
    <text evidence="6">The sequence shown here is derived from an EMBL/GenBank/DDBJ whole genome shotgun (WGS) entry which is preliminary data.</text>
</comment>
<evidence type="ECO:0000256" key="2">
    <source>
        <dbReference type="ARBA" id="ARBA00022630"/>
    </source>
</evidence>
<dbReference type="InterPro" id="IPR016446">
    <property type="entry name" value="Flavin_OxRdtase_Frp"/>
</dbReference>
<keyword evidence="7" id="KW-1185">Reference proteome</keyword>
<keyword evidence="2" id="KW-0285">Flavoprotein</keyword>
<evidence type="ECO:0000313" key="6">
    <source>
        <dbReference type="EMBL" id="GID54382.1"/>
    </source>
</evidence>
<evidence type="ECO:0000313" key="7">
    <source>
        <dbReference type="Proteomes" id="UP000612282"/>
    </source>
</evidence>
<dbReference type="InterPro" id="IPR029479">
    <property type="entry name" value="Nitroreductase"/>
</dbReference>
<comment type="similarity">
    <text evidence="1">Belongs to the flavin oxidoreductase frp family.</text>
</comment>